<reference evidence="2 3" key="1">
    <citation type="submission" date="2020-08" db="EMBL/GenBank/DDBJ databases">
        <title>Plant Genome Project.</title>
        <authorList>
            <person name="Zhang R.-G."/>
        </authorList>
    </citation>
    <scope>NUCLEOTIDE SEQUENCE [LARGE SCALE GENOMIC DNA]</scope>
    <source>
        <strain evidence="2">WSP0</strain>
        <tissue evidence="2">Leaf</tissue>
    </source>
</reference>
<evidence type="ECO:0000256" key="1">
    <source>
        <dbReference type="SAM" id="Phobius"/>
    </source>
</evidence>
<keyword evidence="1" id="KW-0472">Membrane</keyword>
<sequence>MGSSQLCESAAAVTHFTREIATVVHPVASHARWDHVDRKVGSSSVTRWWLVGVGAVSRGGGDSMTRWCWGLYLSFLVVVVVVVEQRIRMGRHWWRWAVFNKDLGRGW</sequence>
<protein>
    <submittedName>
        <fullName evidence="2">Uncharacterized protein</fullName>
    </submittedName>
</protein>
<gene>
    <name evidence="2" type="ORF">RHGRI_018595</name>
</gene>
<dbReference type="Proteomes" id="UP000823749">
    <property type="component" value="Chromosome 6"/>
</dbReference>
<name>A0AAV6K234_9ERIC</name>
<keyword evidence="1" id="KW-0812">Transmembrane</keyword>
<keyword evidence="1" id="KW-1133">Transmembrane helix</keyword>
<comment type="caution">
    <text evidence="2">The sequence shown here is derived from an EMBL/GenBank/DDBJ whole genome shotgun (WGS) entry which is preliminary data.</text>
</comment>
<organism evidence="2 3">
    <name type="scientific">Rhododendron griersonianum</name>
    <dbReference type="NCBI Taxonomy" id="479676"/>
    <lineage>
        <taxon>Eukaryota</taxon>
        <taxon>Viridiplantae</taxon>
        <taxon>Streptophyta</taxon>
        <taxon>Embryophyta</taxon>
        <taxon>Tracheophyta</taxon>
        <taxon>Spermatophyta</taxon>
        <taxon>Magnoliopsida</taxon>
        <taxon>eudicotyledons</taxon>
        <taxon>Gunneridae</taxon>
        <taxon>Pentapetalae</taxon>
        <taxon>asterids</taxon>
        <taxon>Ericales</taxon>
        <taxon>Ericaceae</taxon>
        <taxon>Ericoideae</taxon>
        <taxon>Rhodoreae</taxon>
        <taxon>Rhododendron</taxon>
    </lineage>
</organism>
<evidence type="ECO:0000313" key="3">
    <source>
        <dbReference type="Proteomes" id="UP000823749"/>
    </source>
</evidence>
<accession>A0AAV6K234</accession>
<feature type="transmembrane region" description="Helical" evidence="1">
    <location>
        <begin position="64"/>
        <end position="83"/>
    </location>
</feature>
<keyword evidence="3" id="KW-1185">Reference proteome</keyword>
<proteinExistence type="predicted"/>
<dbReference type="AlphaFoldDB" id="A0AAV6K234"/>
<evidence type="ECO:0000313" key="2">
    <source>
        <dbReference type="EMBL" id="KAG5546459.1"/>
    </source>
</evidence>
<dbReference type="EMBL" id="JACTNZ010000006">
    <property type="protein sequence ID" value="KAG5546459.1"/>
    <property type="molecule type" value="Genomic_DNA"/>
</dbReference>